<dbReference type="GO" id="GO:0051301">
    <property type="term" value="P:cell division"/>
    <property type="evidence" value="ECO:0007669"/>
    <property type="project" value="UniProtKB-KW"/>
</dbReference>
<evidence type="ECO:0000256" key="4">
    <source>
        <dbReference type="ARBA" id="ARBA00022786"/>
    </source>
</evidence>
<comment type="caution">
    <text evidence="7">The sequence shown here is derived from an EMBL/GenBank/DDBJ whole genome shotgun (WGS) entry which is preliminary data.</text>
</comment>
<reference evidence="7" key="1">
    <citation type="journal article" date="2021" name="Open Biol.">
        <title>Shared evolutionary footprints suggest mitochondrial oxidative damage underlies multiple complex I losses in fungi.</title>
        <authorList>
            <person name="Schikora-Tamarit M.A."/>
            <person name="Marcet-Houben M."/>
            <person name="Nosek J."/>
            <person name="Gabaldon T."/>
        </authorList>
    </citation>
    <scope>NUCLEOTIDE SEQUENCE</scope>
    <source>
        <strain evidence="7">CBS6341</strain>
    </source>
</reference>
<accession>A0A9P8P9Y0</accession>
<feature type="compositionally biased region" description="Low complexity" evidence="6">
    <location>
        <begin position="120"/>
        <end position="141"/>
    </location>
</feature>
<evidence type="ECO:0000256" key="1">
    <source>
        <dbReference type="ARBA" id="ARBA00006940"/>
    </source>
</evidence>
<keyword evidence="2" id="KW-0132">Cell division</keyword>
<evidence type="ECO:0008006" key="9">
    <source>
        <dbReference type="Google" id="ProtNLM"/>
    </source>
</evidence>
<feature type="compositionally biased region" description="Polar residues" evidence="6">
    <location>
        <begin position="156"/>
        <end position="178"/>
    </location>
</feature>
<feature type="region of interest" description="Disordered" evidence="6">
    <location>
        <begin position="153"/>
        <end position="178"/>
    </location>
</feature>
<dbReference type="InterPro" id="IPR008401">
    <property type="entry name" value="Apc13"/>
</dbReference>
<dbReference type="Proteomes" id="UP000769528">
    <property type="component" value="Unassembled WGS sequence"/>
</dbReference>
<dbReference type="Pfam" id="PF05839">
    <property type="entry name" value="Apc13p"/>
    <property type="match status" value="1"/>
</dbReference>
<evidence type="ECO:0000256" key="2">
    <source>
        <dbReference type="ARBA" id="ARBA00022618"/>
    </source>
</evidence>
<name>A0A9P8P9Y0_9ASCO</name>
<dbReference type="AlphaFoldDB" id="A0A9P8P9Y0"/>
<keyword evidence="5" id="KW-0131">Cell cycle</keyword>
<evidence type="ECO:0000313" key="8">
    <source>
        <dbReference type="Proteomes" id="UP000769528"/>
    </source>
</evidence>
<dbReference type="GO" id="GO:0005680">
    <property type="term" value="C:anaphase-promoting complex"/>
    <property type="evidence" value="ECO:0007669"/>
    <property type="project" value="InterPro"/>
</dbReference>
<proteinExistence type="inferred from homology"/>
<keyword evidence="4" id="KW-0833">Ubl conjugation pathway</keyword>
<keyword evidence="3" id="KW-0498">Mitosis</keyword>
<comment type="similarity">
    <text evidence="1">Belongs to the APC13 family.</text>
</comment>
<evidence type="ECO:0000313" key="7">
    <source>
        <dbReference type="EMBL" id="KAH3667905.1"/>
    </source>
</evidence>
<evidence type="ECO:0000256" key="3">
    <source>
        <dbReference type="ARBA" id="ARBA00022776"/>
    </source>
</evidence>
<evidence type="ECO:0000256" key="5">
    <source>
        <dbReference type="ARBA" id="ARBA00023306"/>
    </source>
</evidence>
<dbReference type="PANTHER" id="PTHR28526:SF1">
    <property type="entry name" value="ANAPHASE-PROMOTING COMPLEX SUBUNIT 13"/>
    <property type="match status" value="1"/>
</dbReference>
<dbReference type="EMBL" id="JAEUBF010001375">
    <property type="protein sequence ID" value="KAH3667905.1"/>
    <property type="molecule type" value="Genomic_DNA"/>
</dbReference>
<reference evidence="7" key="2">
    <citation type="submission" date="2021-01" db="EMBL/GenBank/DDBJ databases">
        <authorList>
            <person name="Schikora-Tamarit M.A."/>
        </authorList>
    </citation>
    <scope>NUCLEOTIDE SEQUENCE</scope>
    <source>
        <strain evidence="7">CBS6341</strain>
    </source>
</reference>
<keyword evidence="8" id="KW-1185">Reference proteome</keyword>
<evidence type="ECO:0000256" key="6">
    <source>
        <dbReference type="SAM" id="MobiDB-lite"/>
    </source>
</evidence>
<gene>
    <name evidence="7" type="ORF">WICMUC_005183</name>
</gene>
<protein>
    <recommendedName>
        <fullName evidence="9">Anaphase-promoting complex subunit 13</fullName>
    </recommendedName>
</protein>
<organism evidence="7 8">
    <name type="scientific">Wickerhamomyces mucosus</name>
    <dbReference type="NCBI Taxonomy" id="1378264"/>
    <lineage>
        <taxon>Eukaryota</taxon>
        <taxon>Fungi</taxon>
        <taxon>Dikarya</taxon>
        <taxon>Ascomycota</taxon>
        <taxon>Saccharomycotina</taxon>
        <taxon>Saccharomycetes</taxon>
        <taxon>Phaffomycetales</taxon>
        <taxon>Wickerhamomycetaceae</taxon>
        <taxon>Wickerhamomyces</taxon>
    </lineage>
</organism>
<dbReference type="PANTHER" id="PTHR28526">
    <property type="entry name" value="ANAPHASE-PROMOTING COMPLEX SUBUNIT 13"/>
    <property type="match status" value="1"/>
</dbReference>
<sequence length="178" mass="20354">MSRDSQISYVHLTKSHHSLYVSNWVRDKLPHDDIENLRIDDDDNEITTNIQNLSFANLRNNKKQQNAIWKDLDLDSFLNEGKPREGNFGDLTILKSLNISDHKQFLDIPSPTINNRNDLSDSNISNASVNNNNNNNSNNNNLPVFEITTPVVPRNRPSQRSVSGSRNNFQTPVARTMR</sequence>
<dbReference type="OrthoDB" id="4023481at2759"/>
<feature type="region of interest" description="Disordered" evidence="6">
    <location>
        <begin position="117"/>
        <end position="141"/>
    </location>
</feature>